<name>A0A835Q7A2_VANPL</name>
<dbReference type="Proteomes" id="UP000636800">
    <property type="component" value="Unassembled WGS sequence"/>
</dbReference>
<keyword evidence="2" id="KW-1185">Reference proteome</keyword>
<comment type="caution">
    <text evidence="1">The sequence shown here is derived from an EMBL/GenBank/DDBJ whole genome shotgun (WGS) entry which is preliminary data.</text>
</comment>
<dbReference type="EMBL" id="JADCNL010000009">
    <property type="protein sequence ID" value="KAG0466999.1"/>
    <property type="molecule type" value="Genomic_DNA"/>
</dbReference>
<gene>
    <name evidence="1" type="ORF">HPP92_018579</name>
</gene>
<organism evidence="1 2">
    <name type="scientific">Vanilla planifolia</name>
    <name type="common">Vanilla</name>
    <dbReference type="NCBI Taxonomy" id="51239"/>
    <lineage>
        <taxon>Eukaryota</taxon>
        <taxon>Viridiplantae</taxon>
        <taxon>Streptophyta</taxon>
        <taxon>Embryophyta</taxon>
        <taxon>Tracheophyta</taxon>
        <taxon>Spermatophyta</taxon>
        <taxon>Magnoliopsida</taxon>
        <taxon>Liliopsida</taxon>
        <taxon>Asparagales</taxon>
        <taxon>Orchidaceae</taxon>
        <taxon>Vanilloideae</taxon>
        <taxon>Vanilleae</taxon>
        <taxon>Vanilla</taxon>
    </lineage>
</organism>
<evidence type="ECO:0000313" key="2">
    <source>
        <dbReference type="Proteomes" id="UP000636800"/>
    </source>
</evidence>
<dbReference type="AlphaFoldDB" id="A0A835Q7A2"/>
<protein>
    <submittedName>
        <fullName evidence="1">Uncharacterized protein</fullName>
    </submittedName>
</protein>
<accession>A0A835Q7A2</accession>
<sequence length="83" mass="9374">MIVGSLSAKQGRKKENWAKLELLSRRRRHYPHGCNSTLLSSFRLPRNLFHPPFPPPSPYRRSLQTPSNCLLLVSPPSPAAVLT</sequence>
<reference evidence="1 2" key="1">
    <citation type="journal article" date="2020" name="Nat. Food">
        <title>A phased Vanilla planifolia genome enables genetic improvement of flavour and production.</title>
        <authorList>
            <person name="Hasing T."/>
            <person name="Tang H."/>
            <person name="Brym M."/>
            <person name="Khazi F."/>
            <person name="Huang T."/>
            <person name="Chambers A.H."/>
        </authorList>
    </citation>
    <scope>NUCLEOTIDE SEQUENCE [LARGE SCALE GENOMIC DNA]</scope>
    <source>
        <tissue evidence="1">Leaf</tissue>
    </source>
</reference>
<evidence type="ECO:0000313" key="1">
    <source>
        <dbReference type="EMBL" id="KAG0466999.1"/>
    </source>
</evidence>
<proteinExistence type="predicted"/>